<evidence type="ECO:0000313" key="6">
    <source>
        <dbReference type="EMBL" id="KAG3215308.1"/>
    </source>
</evidence>
<dbReference type="Proteomes" id="UP000760860">
    <property type="component" value="Unassembled WGS sequence"/>
</dbReference>
<dbReference type="EMBL" id="RCMK01000464">
    <property type="protein sequence ID" value="KAG2927272.1"/>
    <property type="molecule type" value="Genomic_DNA"/>
</dbReference>
<keyword evidence="8" id="KW-1185">Reference proteome</keyword>
<dbReference type="EMBL" id="RCML01000490">
    <property type="protein sequence ID" value="KAG2975518.1"/>
    <property type="molecule type" value="Genomic_DNA"/>
</dbReference>
<name>A0A329RUL2_9STRA</name>
<feature type="compositionally biased region" description="Polar residues" evidence="1">
    <location>
        <begin position="30"/>
        <end position="40"/>
    </location>
</feature>
<dbReference type="Proteomes" id="UP000697107">
    <property type="component" value="Unassembled WGS sequence"/>
</dbReference>
<proteinExistence type="predicted"/>
<dbReference type="AlphaFoldDB" id="A0A329RUL2"/>
<evidence type="ECO:0000313" key="7">
    <source>
        <dbReference type="EMBL" id="RAW27266.1"/>
    </source>
</evidence>
<dbReference type="OrthoDB" id="10293596at2759"/>
<protein>
    <submittedName>
        <fullName evidence="7">Uncharacterized protein</fullName>
    </submittedName>
</protein>
<dbReference type="EMBL" id="MJFZ01000577">
    <property type="protein sequence ID" value="RAW27266.1"/>
    <property type="molecule type" value="Genomic_DNA"/>
</dbReference>
<feature type="region of interest" description="Disordered" evidence="1">
    <location>
        <begin position="30"/>
        <end position="51"/>
    </location>
</feature>
<reference evidence="7 8" key="1">
    <citation type="submission" date="2018-01" db="EMBL/GenBank/DDBJ databases">
        <title>Draft genome of the strawberry crown rot pathogen Phytophthora cactorum.</title>
        <authorList>
            <person name="Armitage A.D."/>
            <person name="Lysoe E."/>
            <person name="Nellist C.F."/>
            <person name="Harrison R.J."/>
            <person name="Brurberg M.B."/>
        </authorList>
    </citation>
    <scope>NUCLEOTIDE SEQUENCE [LARGE SCALE GENOMIC DNA]</scope>
    <source>
        <strain evidence="7 8">10300</strain>
    </source>
</reference>
<reference evidence="2" key="2">
    <citation type="submission" date="2018-10" db="EMBL/GenBank/DDBJ databases">
        <title>Effector identification in a new, highly contiguous assembly of the strawberry crown rot pathogen Phytophthora cactorum.</title>
        <authorList>
            <person name="Armitage A.D."/>
            <person name="Nellist C.F."/>
            <person name="Bates H."/>
            <person name="Vickerstaff R.J."/>
            <person name="Harrison R.J."/>
        </authorList>
    </citation>
    <scope>NUCLEOTIDE SEQUENCE</scope>
    <source>
        <strain evidence="2">15-7</strain>
        <strain evidence="3">4032</strain>
        <strain evidence="4">4040</strain>
        <strain evidence="5">P415</strain>
        <strain evidence="6">P421</strain>
    </source>
</reference>
<dbReference type="Proteomes" id="UP000251314">
    <property type="component" value="Unassembled WGS sequence"/>
</dbReference>
<evidence type="ECO:0000313" key="8">
    <source>
        <dbReference type="Proteomes" id="UP000251314"/>
    </source>
</evidence>
<evidence type="ECO:0000256" key="1">
    <source>
        <dbReference type="SAM" id="MobiDB-lite"/>
    </source>
</evidence>
<evidence type="ECO:0000313" key="4">
    <source>
        <dbReference type="EMBL" id="KAG2927272.1"/>
    </source>
</evidence>
<dbReference type="EMBL" id="RCMG01001380">
    <property type="protein sequence ID" value="KAG2828781.1"/>
    <property type="molecule type" value="Genomic_DNA"/>
</dbReference>
<accession>A0A329RUL2</accession>
<evidence type="ECO:0000313" key="2">
    <source>
        <dbReference type="EMBL" id="KAG2828781.1"/>
    </source>
</evidence>
<evidence type="ECO:0000313" key="5">
    <source>
        <dbReference type="EMBL" id="KAG2975518.1"/>
    </source>
</evidence>
<dbReference type="Proteomes" id="UP000736787">
    <property type="component" value="Unassembled WGS sequence"/>
</dbReference>
<comment type="caution">
    <text evidence="7">The sequence shown here is derived from an EMBL/GenBank/DDBJ whole genome shotgun (WGS) entry which is preliminary data.</text>
</comment>
<gene>
    <name evidence="7" type="ORF">PC110_g16330</name>
    <name evidence="2" type="ORF">PC113_g21401</name>
    <name evidence="3" type="ORF">PC115_g21241</name>
    <name evidence="4" type="ORF">PC117_g14642</name>
    <name evidence="5" type="ORF">PC118_g13872</name>
    <name evidence="6" type="ORF">PC129_g13806</name>
</gene>
<sequence length="51" mass="4946">MNGVQVRDGGTDVQSSGAVTSTLEMNLASEGSSAALSDNDGSIMAAGDASI</sequence>
<dbReference type="EMBL" id="RCMV01000567">
    <property type="protein sequence ID" value="KAG3215308.1"/>
    <property type="molecule type" value="Genomic_DNA"/>
</dbReference>
<evidence type="ECO:0000313" key="3">
    <source>
        <dbReference type="EMBL" id="KAG2884752.1"/>
    </source>
</evidence>
<organism evidence="7 8">
    <name type="scientific">Phytophthora cactorum</name>
    <dbReference type="NCBI Taxonomy" id="29920"/>
    <lineage>
        <taxon>Eukaryota</taxon>
        <taxon>Sar</taxon>
        <taxon>Stramenopiles</taxon>
        <taxon>Oomycota</taxon>
        <taxon>Peronosporomycetes</taxon>
        <taxon>Peronosporales</taxon>
        <taxon>Peronosporaceae</taxon>
        <taxon>Phytophthora</taxon>
    </lineage>
</organism>
<dbReference type="Proteomes" id="UP000774804">
    <property type="component" value="Unassembled WGS sequence"/>
</dbReference>
<dbReference type="Proteomes" id="UP000735874">
    <property type="component" value="Unassembled WGS sequence"/>
</dbReference>
<dbReference type="EMBL" id="RCMI01001472">
    <property type="protein sequence ID" value="KAG2884752.1"/>
    <property type="molecule type" value="Genomic_DNA"/>
</dbReference>
<dbReference type="VEuPathDB" id="FungiDB:PC110_g16330"/>